<keyword evidence="2" id="KW-1185">Reference proteome</keyword>
<reference evidence="1 2" key="1">
    <citation type="submission" date="2024-09" db="EMBL/GenBank/DDBJ databases">
        <title>Chromosome-scale assembly of Riccia fluitans.</title>
        <authorList>
            <person name="Paukszto L."/>
            <person name="Sawicki J."/>
            <person name="Karawczyk K."/>
            <person name="Piernik-Szablinska J."/>
            <person name="Szczecinska M."/>
            <person name="Mazdziarz M."/>
        </authorList>
    </citation>
    <scope>NUCLEOTIDE SEQUENCE [LARGE SCALE GENOMIC DNA]</scope>
    <source>
        <strain evidence="1">Rf_01</strain>
        <tissue evidence="1">Aerial parts of the thallus</tissue>
    </source>
</reference>
<sequence length="80" mass="9236">MTRGKASNLLVEKARAEGNCHEVSAQEKTIAGHEVQRIRDKRKTADKEQRGFFWLEAFAETKNQLEITIDVKNQHPEHVH</sequence>
<comment type="caution">
    <text evidence="1">The sequence shown here is derived from an EMBL/GenBank/DDBJ whole genome shotgun (WGS) entry which is preliminary data.</text>
</comment>
<protein>
    <submittedName>
        <fullName evidence="1">Uncharacterized protein</fullName>
    </submittedName>
</protein>
<dbReference type="AlphaFoldDB" id="A0ABD1YP39"/>
<evidence type="ECO:0000313" key="2">
    <source>
        <dbReference type="Proteomes" id="UP001605036"/>
    </source>
</evidence>
<organism evidence="1 2">
    <name type="scientific">Riccia fluitans</name>
    <dbReference type="NCBI Taxonomy" id="41844"/>
    <lineage>
        <taxon>Eukaryota</taxon>
        <taxon>Viridiplantae</taxon>
        <taxon>Streptophyta</taxon>
        <taxon>Embryophyta</taxon>
        <taxon>Marchantiophyta</taxon>
        <taxon>Marchantiopsida</taxon>
        <taxon>Marchantiidae</taxon>
        <taxon>Marchantiales</taxon>
        <taxon>Ricciaceae</taxon>
        <taxon>Riccia</taxon>
    </lineage>
</organism>
<gene>
    <name evidence="1" type="ORF">R1flu_004016</name>
</gene>
<proteinExistence type="predicted"/>
<accession>A0ABD1YP39</accession>
<dbReference type="Proteomes" id="UP001605036">
    <property type="component" value="Unassembled WGS sequence"/>
</dbReference>
<dbReference type="EMBL" id="JBHFFA010000003">
    <property type="protein sequence ID" value="KAL2632537.1"/>
    <property type="molecule type" value="Genomic_DNA"/>
</dbReference>
<evidence type="ECO:0000313" key="1">
    <source>
        <dbReference type="EMBL" id="KAL2632537.1"/>
    </source>
</evidence>
<name>A0ABD1YP39_9MARC</name>